<dbReference type="PROSITE" id="PS00758">
    <property type="entry name" value="ARGE_DAPE_CPG2_1"/>
    <property type="match status" value="1"/>
</dbReference>
<reference evidence="7 8" key="1">
    <citation type="journal article" date="2016" name="Int. J. Syst. Evol. Microbiol.">
        <title>Acidipila dinghuensis sp. nov., an acidobacterium isolated from forest soil.</title>
        <authorList>
            <person name="Jiang Y.W."/>
            <person name="Wang J."/>
            <person name="Chen M.H."/>
            <person name="Lv Y.Y."/>
            <person name="Qiu L.H."/>
        </authorList>
    </citation>
    <scope>NUCLEOTIDE SEQUENCE [LARGE SCALE GENOMIC DNA]</scope>
    <source>
        <strain evidence="7 8">DHOF10</strain>
    </source>
</reference>
<evidence type="ECO:0000256" key="2">
    <source>
        <dbReference type="ARBA" id="ARBA00022723"/>
    </source>
</evidence>
<dbReference type="InterPro" id="IPR011650">
    <property type="entry name" value="Peptidase_M20_dimer"/>
</dbReference>
<dbReference type="EMBL" id="SDMK01000001">
    <property type="protein sequence ID" value="RXS98018.1"/>
    <property type="molecule type" value="Genomic_DNA"/>
</dbReference>
<dbReference type="Pfam" id="PF07687">
    <property type="entry name" value="M20_dimer"/>
    <property type="match status" value="1"/>
</dbReference>
<keyword evidence="3" id="KW-0378">Hydrolase</keyword>
<gene>
    <name evidence="7" type="ORF">ESZ00_09290</name>
</gene>
<evidence type="ECO:0000256" key="4">
    <source>
        <dbReference type="ARBA" id="ARBA00022833"/>
    </source>
</evidence>
<keyword evidence="4" id="KW-0862">Zinc</keyword>
<dbReference type="OrthoDB" id="9783294at2"/>
<keyword evidence="2" id="KW-0479">Metal-binding</keyword>
<comment type="caution">
    <text evidence="7">The sequence shown here is derived from an EMBL/GenBank/DDBJ whole genome shotgun (WGS) entry which is preliminary data.</text>
</comment>
<dbReference type="SUPFAM" id="SSF55031">
    <property type="entry name" value="Bacterial exopeptidase dimerisation domain"/>
    <property type="match status" value="1"/>
</dbReference>
<evidence type="ECO:0000256" key="1">
    <source>
        <dbReference type="ARBA" id="ARBA00001947"/>
    </source>
</evidence>
<dbReference type="InterPro" id="IPR002933">
    <property type="entry name" value="Peptidase_M20"/>
</dbReference>
<evidence type="ECO:0000313" key="8">
    <source>
        <dbReference type="Proteomes" id="UP000290253"/>
    </source>
</evidence>
<dbReference type="AlphaFoldDB" id="A0A4Q1SK14"/>
<evidence type="ECO:0000313" key="7">
    <source>
        <dbReference type="EMBL" id="RXS98018.1"/>
    </source>
</evidence>
<feature type="active site" description="Proton acceptor" evidence="5">
    <location>
        <position position="161"/>
    </location>
</feature>
<sequence>MRSDKSTSQHFSHLSEIASAAAQGEPALMETLRALVEVESPSDEKAAVDRCMDLAATMAQKLGGKIHRHRQKVFGDILEARFFTSGARGRKPILLLGHLDTVWPMGTLAKMPFRVAEGRVWGPGTLDMKAGVAMAFTAIGILNQLPAKQRRPITLLLVSDEEVGSTASRTITEKIAQECEAVYVLEPAQGLEPGAYKTARKGIGHYRIHVRGVAAHSGVDFGKGHSAIHELAHQVGIIAGFTELQRGITVNIGTIQGGSRSNVVAAEASAEVDVRIAKRSDVARVERKFRQLRANDRGCVLTVEGGLNRPPMERTRGTVALYRRAKTLAQNLGFSLQEAATGGGSDGNFTSALGIPTLDGMGAVGEGAHAAHESLLVKELAPRTALLTAMLLEPEG</sequence>
<feature type="active site" evidence="5">
    <location>
        <position position="100"/>
    </location>
</feature>
<dbReference type="Gene3D" id="3.40.630.10">
    <property type="entry name" value="Zn peptidases"/>
    <property type="match status" value="1"/>
</dbReference>
<name>A0A4Q1SK14_9BACT</name>
<dbReference type="InterPro" id="IPR050072">
    <property type="entry name" value="Peptidase_M20A"/>
</dbReference>
<dbReference type="PANTHER" id="PTHR43808:SF9">
    <property type="entry name" value="BLL0789 PROTEIN"/>
    <property type="match status" value="1"/>
</dbReference>
<dbReference type="Gene3D" id="3.30.70.360">
    <property type="match status" value="1"/>
</dbReference>
<feature type="domain" description="Peptidase M20 dimerisation" evidence="6">
    <location>
        <begin position="198"/>
        <end position="293"/>
    </location>
</feature>
<proteinExistence type="predicted"/>
<dbReference type="InterPro" id="IPR036264">
    <property type="entry name" value="Bact_exopeptidase_dim_dom"/>
</dbReference>
<dbReference type="GO" id="GO:0016787">
    <property type="term" value="F:hydrolase activity"/>
    <property type="evidence" value="ECO:0007669"/>
    <property type="project" value="UniProtKB-KW"/>
</dbReference>
<dbReference type="PANTHER" id="PTHR43808">
    <property type="entry name" value="ACETYLORNITHINE DEACETYLASE"/>
    <property type="match status" value="1"/>
</dbReference>
<organism evidence="7 8">
    <name type="scientific">Silvibacterium dinghuense</name>
    <dbReference type="NCBI Taxonomy" id="1560006"/>
    <lineage>
        <taxon>Bacteria</taxon>
        <taxon>Pseudomonadati</taxon>
        <taxon>Acidobacteriota</taxon>
        <taxon>Terriglobia</taxon>
        <taxon>Terriglobales</taxon>
        <taxon>Acidobacteriaceae</taxon>
        <taxon>Silvibacterium</taxon>
    </lineage>
</organism>
<evidence type="ECO:0000259" key="6">
    <source>
        <dbReference type="Pfam" id="PF07687"/>
    </source>
</evidence>
<evidence type="ECO:0000256" key="3">
    <source>
        <dbReference type="ARBA" id="ARBA00022801"/>
    </source>
</evidence>
<dbReference type="Proteomes" id="UP000290253">
    <property type="component" value="Unassembled WGS sequence"/>
</dbReference>
<dbReference type="CDD" id="cd03885">
    <property type="entry name" value="M20_CPDG2"/>
    <property type="match status" value="1"/>
</dbReference>
<dbReference type="InterPro" id="IPR017150">
    <property type="entry name" value="Pept_M20_glutamate_carboxypep"/>
</dbReference>
<keyword evidence="8" id="KW-1185">Reference proteome</keyword>
<dbReference type="GO" id="GO:0046872">
    <property type="term" value="F:metal ion binding"/>
    <property type="evidence" value="ECO:0007669"/>
    <property type="project" value="UniProtKB-KW"/>
</dbReference>
<evidence type="ECO:0000256" key="5">
    <source>
        <dbReference type="PIRSR" id="PIRSR037238-1"/>
    </source>
</evidence>
<dbReference type="InterPro" id="IPR001261">
    <property type="entry name" value="ArgE/DapE_CS"/>
</dbReference>
<dbReference type="SUPFAM" id="SSF53187">
    <property type="entry name" value="Zn-dependent exopeptidases"/>
    <property type="match status" value="1"/>
</dbReference>
<dbReference type="Pfam" id="PF01546">
    <property type="entry name" value="Peptidase_M20"/>
    <property type="match status" value="1"/>
</dbReference>
<dbReference type="PIRSF" id="PIRSF037238">
    <property type="entry name" value="Carboxypeptidase_G2"/>
    <property type="match status" value="1"/>
</dbReference>
<accession>A0A4Q1SK14</accession>
<comment type="cofactor">
    <cofactor evidence="1">
        <name>Zn(2+)</name>
        <dbReference type="ChEBI" id="CHEBI:29105"/>
    </cofactor>
</comment>
<protein>
    <submittedName>
        <fullName evidence="7">M20 family peptidase</fullName>
    </submittedName>
</protein>